<dbReference type="InterPro" id="IPR033900">
    <property type="entry name" value="Gram_neg_porin_domain"/>
</dbReference>
<keyword evidence="1" id="KW-0732">Signal</keyword>
<keyword evidence="4" id="KW-1185">Reference proteome</keyword>
<dbReference type="GO" id="GO:0016020">
    <property type="term" value="C:membrane"/>
    <property type="evidence" value="ECO:0007669"/>
    <property type="project" value="InterPro"/>
</dbReference>
<dbReference type="AlphaFoldDB" id="A0AA37TUS0"/>
<organism evidence="3 4">
    <name type="scientific">Cypionkella aquatica</name>
    <dbReference type="NCBI Taxonomy" id="1756042"/>
    <lineage>
        <taxon>Bacteria</taxon>
        <taxon>Pseudomonadati</taxon>
        <taxon>Pseudomonadota</taxon>
        <taxon>Alphaproteobacteria</taxon>
        <taxon>Rhodobacterales</taxon>
        <taxon>Paracoccaceae</taxon>
        <taxon>Cypionkella</taxon>
    </lineage>
</organism>
<accession>A0AA37TUS0</accession>
<name>A0AA37TUS0_9RHOB</name>
<feature type="chain" id="PRO_5041389350" description="Porin domain-containing protein" evidence="1">
    <location>
        <begin position="21"/>
        <end position="297"/>
    </location>
</feature>
<feature type="signal peptide" evidence="1">
    <location>
        <begin position="1"/>
        <end position="20"/>
    </location>
</feature>
<dbReference type="Proteomes" id="UP001157355">
    <property type="component" value="Unassembled WGS sequence"/>
</dbReference>
<dbReference type="Gene3D" id="2.40.160.10">
    <property type="entry name" value="Porin"/>
    <property type="match status" value="1"/>
</dbReference>
<dbReference type="GO" id="GO:0015288">
    <property type="term" value="F:porin activity"/>
    <property type="evidence" value="ECO:0007669"/>
    <property type="project" value="InterPro"/>
</dbReference>
<evidence type="ECO:0000259" key="2">
    <source>
        <dbReference type="Pfam" id="PF13609"/>
    </source>
</evidence>
<proteinExistence type="predicted"/>
<dbReference type="RefSeq" id="WP_284324110.1">
    <property type="nucleotide sequence ID" value="NZ_BSPP01000004.1"/>
</dbReference>
<evidence type="ECO:0000313" key="3">
    <source>
        <dbReference type="EMBL" id="GLS85898.1"/>
    </source>
</evidence>
<gene>
    <name evidence="3" type="ORF">GCM10010873_08720</name>
</gene>
<dbReference type="InterPro" id="IPR023614">
    <property type="entry name" value="Porin_dom_sf"/>
</dbReference>
<dbReference type="EMBL" id="BSPP01000004">
    <property type="protein sequence ID" value="GLS85898.1"/>
    <property type="molecule type" value="Genomic_DNA"/>
</dbReference>
<protein>
    <recommendedName>
        <fullName evidence="2">Porin domain-containing protein</fullName>
    </recommendedName>
</protein>
<evidence type="ECO:0000256" key="1">
    <source>
        <dbReference type="SAM" id="SignalP"/>
    </source>
</evidence>
<feature type="domain" description="Porin" evidence="2">
    <location>
        <begin position="8"/>
        <end position="279"/>
    </location>
</feature>
<sequence>MKKILLSTTLLALTAGAAAAEVTMSGTGRFGLVYDETAAVETQLAYRLRINVNAKFEADNGVTYGGRIRFQDDGSAGEAYFSPAMLYVEASGVRVEVGNANTAIDSVALMYNPEIGFTESSFGDPQGAFYSFSSGGYDVDRVGIYAAYSYSGVNLKASYIKSNQDDPNSVDESSIAADYTFGQVTLAAAYADQGAGIEGNYITFVGAAYAINDVANVGLNYNDNGLSVLGKTITLYGNYNINGITVAGYVSDSDTDGADTAYGLGAAYDLGGATLAGAVHSSFTGDMSADLGVRMSF</sequence>
<dbReference type="Pfam" id="PF13609">
    <property type="entry name" value="Porin_4"/>
    <property type="match status" value="1"/>
</dbReference>
<comment type="caution">
    <text evidence="3">The sequence shown here is derived from an EMBL/GenBank/DDBJ whole genome shotgun (WGS) entry which is preliminary data.</text>
</comment>
<reference evidence="3 4" key="1">
    <citation type="journal article" date="2014" name="Int. J. Syst. Evol. Microbiol.">
        <title>Complete genome sequence of Corynebacterium casei LMG S-19264T (=DSM 44701T), isolated from a smear-ripened cheese.</title>
        <authorList>
            <consortium name="US DOE Joint Genome Institute (JGI-PGF)"/>
            <person name="Walter F."/>
            <person name="Albersmeier A."/>
            <person name="Kalinowski J."/>
            <person name="Ruckert C."/>
        </authorList>
    </citation>
    <scope>NUCLEOTIDE SEQUENCE [LARGE SCALE GENOMIC DNA]</scope>
    <source>
        <strain evidence="3 4">NBRC 111766</strain>
    </source>
</reference>
<dbReference type="SUPFAM" id="SSF56935">
    <property type="entry name" value="Porins"/>
    <property type="match status" value="1"/>
</dbReference>
<evidence type="ECO:0000313" key="4">
    <source>
        <dbReference type="Proteomes" id="UP001157355"/>
    </source>
</evidence>